<dbReference type="InterPro" id="IPR029058">
    <property type="entry name" value="AB_hydrolase_fold"/>
</dbReference>
<dbReference type="InterPro" id="IPR050266">
    <property type="entry name" value="AB_hydrolase_sf"/>
</dbReference>
<dbReference type="EMBL" id="VSIY01000013">
    <property type="protein sequence ID" value="TYB80606.1"/>
    <property type="molecule type" value="Genomic_DNA"/>
</dbReference>
<dbReference type="Pfam" id="PF00561">
    <property type="entry name" value="Abhydrolase_1"/>
    <property type="match status" value="1"/>
</dbReference>
<dbReference type="InterPro" id="IPR026968">
    <property type="entry name" value="PcaD/CatD"/>
</dbReference>
<dbReference type="SUPFAM" id="SSF53474">
    <property type="entry name" value="alpha/beta-Hydrolases"/>
    <property type="match status" value="1"/>
</dbReference>
<keyword evidence="1 3" id="KW-0378">Hydrolase</keyword>
<evidence type="ECO:0000313" key="3">
    <source>
        <dbReference type="EMBL" id="TYB80606.1"/>
    </source>
</evidence>
<dbReference type="EC" id="3.1.1.24" evidence="3"/>
<feature type="domain" description="AB hydrolase-1" evidence="2">
    <location>
        <begin position="23"/>
        <end position="247"/>
    </location>
</feature>
<dbReference type="AlphaFoldDB" id="A0A5D0RI51"/>
<keyword evidence="4" id="KW-1185">Reference proteome</keyword>
<protein>
    <submittedName>
        <fullName evidence="3">3-oxoadipate enol-lactonase</fullName>
        <ecNumber evidence="3">3.1.1.24</ecNumber>
    </submittedName>
</protein>
<evidence type="ECO:0000259" key="2">
    <source>
        <dbReference type="Pfam" id="PF00561"/>
    </source>
</evidence>
<comment type="caution">
    <text evidence="3">The sequence shown here is derived from an EMBL/GenBank/DDBJ whole genome shotgun (WGS) entry which is preliminary data.</text>
</comment>
<reference evidence="3 4" key="1">
    <citation type="submission" date="2019-08" db="EMBL/GenBank/DDBJ databases">
        <title>Identification of a novel species of the genus Boseongicola.</title>
        <authorList>
            <person name="Zhang X.-Q."/>
        </authorList>
    </citation>
    <scope>NUCLEOTIDE SEQUENCE [LARGE SCALE GENOMIC DNA]</scope>
    <source>
        <strain evidence="3 4">HY14</strain>
    </source>
</reference>
<dbReference type="NCBIfam" id="TIGR02427">
    <property type="entry name" value="protocat_pcaD"/>
    <property type="match status" value="1"/>
</dbReference>
<gene>
    <name evidence="3" type="primary">pcaD</name>
    <name evidence="3" type="ORF">FVF75_13305</name>
</gene>
<dbReference type="GO" id="GO:0016020">
    <property type="term" value="C:membrane"/>
    <property type="evidence" value="ECO:0007669"/>
    <property type="project" value="TreeGrafter"/>
</dbReference>
<dbReference type="GO" id="GO:0042952">
    <property type="term" value="P:beta-ketoadipate pathway"/>
    <property type="evidence" value="ECO:0007669"/>
    <property type="project" value="InterPro"/>
</dbReference>
<organism evidence="3 4">
    <name type="scientific">Maritimibacter fusiformis</name>
    <dbReference type="NCBI Taxonomy" id="2603819"/>
    <lineage>
        <taxon>Bacteria</taxon>
        <taxon>Pseudomonadati</taxon>
        <taxon>Pseudomonadota</taxon>
        <taxon>Alphaproteobacteria</taxon>
        <taxon>Rhodobacterales</taxon>
        <taxon>Roseobacteraceae</taxon>
        <taxon>Maritimibacter</taxon>
    </lineage>
</organism>
<evidence type="ECO:0000256" key="1">
    <source>
        <dbReference type="ARBA" id="ARBA00022801"/>
    </source>
</evidence>
<dbReference type="Proteomes" id="UP000322080">
    <property type="component" value="Unassembled WGS sequence"/>
</dbReference>
<sequence length="264" mass="28548">MLMADLGDIRVHYDDRGPKDAPVVAFANSLGTDFRLWDAVLPHLPDGLRIIRYDMRGHGLTTAPEPPYFMGDLVGDAARLLDHLGVRECVFVGLSIGGIVAQGLAAERLDLVRAIVISNSAARIGNRAMWDERIAAARAGGVEALADGTMERWFAAATRKDRPGLVEAFRNMLTRTPLDGYIGCMEAIAETDLYESTARLKLPTLGIAASEDGSTPPDMVRETTDLVAGSKFHLIRGAGHLPCVEKPADYAAALTRFLQEIGHI</sequence>
<evidence type="ECO:0000313" key="4">
    <source>
        <dbReference type="Proteomes" id="UP000322080"/>
    </source>
</evidence>
<dbReference type="InterPro" id="IPR000073">
    <property type="entry name" value="AB_hydrolase_1"/>
</dbReference>
<dbReference type="PANTHER" id="PTHR43798:SF31">
    <property type="entry name" value="AB HYDROLASE SUPERFAMILY PROTEIN YCLE"/>
    <property type="match status" value="1"/>
</dbReference>
<dbReference type="RefSeq" id="WP_148378792.1">
    <property type="nucleotide sequence ID" value="NZ_VSIY01000013.1"/>
</dbReference>
<accession>A0A5D0RI51</accession>
<dbReference type="Gene3D" id="3.40.50.1820">
    <property type="entry name" value="alpha/beta hydrolase"/>
    <property type="match status" value="1"/>
</dbReference>
<name>A0A5D0RI51_9RHOB</name>
<dbReference type="PANTHER" id="PTHR43798">
    <property type="entry name" value="MONOACYLGLYCEROL LIPASE"/>
    <property type="match status" value="1"/>
</dbReference>
<proteinExistence type="predicted"/>
<dbReference type="GO" id="GO:0047570">
    <property type="term" value="F:3-oxoadipate enol-lactonase activity"/>
    <property type="evidence" value="ECO:0007669"/>
    <property type="project" value="UniProtKB-EC"/>
</dbReference>